<feature type="transmembrane region" description="Helical" evidence="1">
    <location>
        <begin position="170"/>
        <end position="189"/>
    </location>
</feature>
<gene>
    <name evidence="2" type="ORF">FOTG_03642</name>
</gene>
<accession>X0M1B1</accession>
<feature type="transmembrane region" description="Helical" evidence="1">
    <location>
        <begin position="484"/>
        <end position="505"/>
    </location>
</feature>
<proteinExistence type="predicted"/>
<evidence type="ECO:0000256" key="1">
    <source>
        <dbReference type="SAM" id="Phobius"/>
    </source>
</evidence>
<feature type="transmembrane region" description="Helical" evidence="1">
    <location>
        <begin position="79"/>
        <end position="104"/>
    </location>
</feature>
<feature type="transmembrane region" description="Helical" evidence="1">
    <location>
        <begin position="201"/>
        <end position="223"/>
    </location>
</feature>
<evidence type="ECO:0000313" key="2">
    <source>
        <dbReference type="EMBL" id="EXM32034.1"/>
    </source>
</evidence>
<organism evidence="2">
    <name type="scientific">Fusarium oxysporum f. sp. vasinfectum 25433</name>
    <dbReference type="NCBI Taxonomy" id="1089449"/>
    <lineage>
        <taxon>Eukaryota</taxon>
        <taxon>Fungi</taxon>
        <taxon>Dikarya</taxon>
        <taxon>Ascomycota</taxon>
        <taxon>Pezizomycotina</taxon>
        <taxon>Sordariomycetes</taxon>
        <taxon>Hypocreomycetidae</taxon>
        <taxon>Hypocreales</taxon>
        <taxon>Nectriaceae</taxon>
        <taxon>Fusarium</taxon>
        <taxon>Fusarium oxysporum species complex</taxon>
    </lineage>
</organism>
<protein>
    <submittedName>
        <fullName evidence="2">Uncharacterized protein</fullName>
    </submittedName>
</protein>
<dbReference type="Proteomes" id="UP000030701">
    <property type="component" value="Unassembled WGS sequence"/>
</dbReference>
<dbReference type="OrthoDB" id="5134073at2759"/>
<reference evidence="2" key="1">
    <citation type="submission" date="2011-11" db="EMBL/GenBank/DDBJ databases">
        <title>The Genome Sequence of Fusarium oxysporum Cotton.</title>
        <authorList>
            <consortium name="The Broad Institute Genome Sequencing Platform"/>
            <person name="Ma L.-J."/>
            <person name="Gale L.R."/>
            <person name="Schwartz D.C."/>
            <person name="Zhou S."/>
            <person name="Corby-Kistler H."/>
            <person name="Young S.K."/>
            <person name="Zeng Q."/>
            <person name="Gargeya S."/>
            <person name="Fitzgerald M."/>
            <person name="Haas B."/>
            <person name="Abouelleil A."/>
            <person name="Alvarado L."/>
            <person name="Arachchi H.M."/>
            <person name="Berlin A."/>
            <person name="Brown A."/>
            <person name="Chapman S.B."/>
            <person name="Chen Z."/>
            <person name="Dunbar C."/>
            <person name="Freedman E."/>
            <person name="Gearin G."/>
            <person name="Goldberg J."/>
            <person name="Griggs A."/>
            <person name="Gujja S."/>
            <person name="Heiman D."/>
            <person name="Howarth C."/>
            <person name="Larson L."/>
            <person name="Lui A."/>
            <person name="MacDonald P.J.P."/>
            <person name="Montmayeur A."/>
            <person name="Murphy C."/>
            <person name="Neiman D."/>
            <person name="Pearson M."/>
            <person name="Priest M."/>
            <person name="Roberts A."/>
            <person name="Saif S."/>
            <person name="Shea T."/>
            <person name="Shenoy N."/>
            <person name="Sisk P."/>
            <person name="Stolte C."/>
            <person name="Sykes S."/>
            <person name="Wortman J."/>
            <person name="Nusbaum C."/>
            <person name="Birren B."/>
        </authorList>
    </citation>
    <scope>NUCLEOTIDE SEQUENCE [LARGE SCALE GENOMIC DNA]</scope>
    <source>
        <strain evidence="2">25433</strain>
    </source>
</reference>
<keyword evidence="1" id="KW-0812">Transmembrane</keyword>
<feature type="transmembrane region" description="Helical" evidence="1">
    <location>
        <begin position="36"/>
        <end position="59"/>
    </location>
</feature>
<reference evidence="2" key="2">
    <citation type="submission" date="2012-05" db="EMBL/GenBank/DDBJ databases">
        <title>The Genome Annotation of Fusarium oxysporum Cotton.</title>
        <authorList>
            <consortium name="The Broad Institute Genomics Platform"/>
            <person name="Ma L.-J."/>
            <person name="Corby-Kistler H."/>
            <person name="Broz K."/>
            <person name="Gale L.R."/>
            <person name="Jonkers W."/>
            <person name="O'Donnell K."/>
            <person name="Ploetz R."/>
            <person name="Steinberg C."/>
            <person name="Schwartz D.C."/>
            <person name="VanEtten H."/>
            <person name="Zhou S."/>
            <person name="Young S.K."/>
            <person name="Zeng Q."/>
            <person name="Gargeya S."/>
            <person name="Fitzgerald M."/>
            <person name="Abouelleil A."/>
            <person name="Alvarado L."/>
            <person name="Chapman S.B."/>
            <person name="Gainer-Dewar J."/>
            <person name="Goldberg J."/>
            <person name="Griggs A."/>
            <person name="Gujja S."/>
            <person name="Hansen M."/>
            <person name="Howarth C."/>
            <person name="Imamovic A."/>
            <person name="Ireland A."/>
            <person name="Larimer J."/>
            <person name="McCowan C."/>
            <person name="Murphy C."/>
            <person name="Pearson M."/>
            <person name="Poon T.W."/>
            <person name="Priest M."/>
            <person name="Roberts A."/>
            <person name="Saif S."/>
            <person name="Shea T."/>
            <person name="Sykes S."/>
            <person name="Wortman J."/>
            <person name="Nusbaum C."/>
            <person name="Birren B."/>
        </authorList>
    </citation>
    <scope>NUCLEOTIDE SEQUENCE</scope>
    <source>
        <strain evidence="2">25433</strain>
    </source>
</reference>
<dbReference type="EMBL" id="JH657922">
    <property type="protein sequence ID" value="EXM32034.1"/>
    <property type="molecule type" value="Genomic_DNA"/>
</dbReference>
<feature type="transmembrane region" description="Helical" evidence="1">
    <location>
        <begin position="288"/>
        <end position="308"/>
    </location>
</feature>
<feature type="transmembrane region" description="Helical" evidence="1">
    <location>
        <begin position="427"/>
        <end position="449"/>
    </location>
</feature>
<feature type="transmembrane region" description="Helical" evidence="1">
    <location>
        <begin position="354"/>
        <end position="377"/>
    </location>
</feature>
<feature type="transmembrane region" description="Helical" evidence="1">
    <location>
        <begin position="604"/>
        <end position="621"/>
    </location>
</feature>
<keyword evidence="1" id="KW-0472">Membrane</keyword>
<dbReference type="HOGENOM" id="CLU_457112_0_0_1"/>
<feature type="transmembrane region" description="Helical" evidence="1">
    <location>
        <begin position="517"/>
        <end position="538"/>
    </location>
</feature>
<dbReference type="AlphaFoldDB" id="X0M1B1"/>
<feature type="transmembrane region" description="Helical" evidence="1">
    <location>
        <begin position="320"/>
        <end position="342"/>
    </location>
</feature>
<feature type="transmembrane region" description="Helical" evidence="1">
    <location>
        <begin position="383"/>
        <end position="406"/>
    </location>
</feature>
<sequence length="625" mass="69100">MRGPSSLHTHPPEKCSSKVFYDSSETTAMEHLNGPVILSGFLMSSVVYWHVYFLVDYLLHKYAPTVHGRLKREDEIRKLMPLVITLVRMAFGLVVTLPSCIQAARTTPWGVDQPLNNAGKVCVVSQLAVWSNELPQARFYSMELFVHHILCLVATANIILSPPIHQIKPLYIYFGSLCGDIGPGSVMILRIAGHKLKTSKLLYNVSLGSTLLLIFCRIGGAFYTLTHVLTDPYNLADWVSALGILLFGSYSTYTTFQHLRRLEIIRVDPVRYKVTCFCQFAVPISHSLLAVACSATLLSSLFLYGIYLGRPLRPGETHRLSLHGLIAVALGMTGALIARLAYPHNASRSDPWGRLYVPFSTILTGICISGIGTFTNYTDRNTVLASIGVSLPLFFSLARVAQYYAANDVEAVRDAKLPPGNSVIRRHVEIALEHAVIFIILLGILIINLLSLPEAARLSIAACLVVQLRYRWNIVPLAAANTHGLAGVLLAIVLLVLEPGFIAFATTGRFIRLESSWSAIFQNYLLLGGTVMAAISVPRSEPASRSCETVKEPCRSKRFHPTTILFVFFCILQAMLIAKYMTFDGKTPEICPGFVNFRSIFSDIYTWVGALHMASLPVVVLRELE</sequence>
<feature type="transmembrane region" description="Helical" evidence="1">
    <location>
        <begin position="559"/>
        <end position="578"/>
    </location>
</feature>
<keyword evidence="1" id="KW-1133">Transmembrane helix</keyword>
<name>X0M1B1_FUSOX</name>